<keyword evidence="1" id="KW-1133">Transmembrane helix</keyword>
<evidence type="ECO:0000313" key="3">
    <source>
        <dbReference type="Proteomes" id="UP001597568"/>
    </source>
</evidence>
<feature type="transmembrane region" description="Helical" evidence="1">
    <location>
        <begin position="175"/>
        <end position="193"/>
    </location>
</feature>
<accession>A0ABW5Y3C4</accession>
<evidence type="ECO:0000313" key="2">
    <source>
        <dbReference type="EMBL" id="MFD2869755.1"/>
    </source>
</evidence>
<keyword evidence="3" id="KW-1185">Reference proteome</keyword>
<feature type="transmembrane region" description="Helical" evidence="1">
    <location>
        <begin position="261"/>
        <end position="279"/>
    </location>
</feature>
<proteinExistence type="predicted"/>
<feature type="transmembrane region" description="Helical" evidence="1">
    <location>
        <begin position="148"/>
        <end position="169"/>
    </location>
</feature>
<feature type="transmembrane region" description="Helical" evidence="1">
    <location>
        <begin position="200"/>
        <end position="220"/>
    </location>
</feature>
<name>A0ABW5Y3C4_9BACL</name>
<keyword evidence="1" id="KW-0472">Membrane</keyword>
<protein>
    <recommendedName>
        <fullName evidence="4">YhgE/Pip C-terminal domain</fullName>
    </recommendedName>
</protein>
<dbReference type="RefSeq" id="WP_380148354.1">
    <property type="nucleotide sequence ID" value="NZ_JBHUOR010000127.1"/>
</dbReference>
<comment type="caution">
    <text evidence="2">The sequence shown here is derived from an EMBL/GenBank/DDBJ whole genome shotgun (WGS) entry which is preliminary data.</text>
</comment>
<evidence type="ECO:0000256" key="1">
    <source>
        <dbReference type="SAM" id="Phobius"/>
    </source>
</evidence>
<feature type="transmembrane region" description="Helical" evidence="1">
    <location>
        <begin position="108"/>
        <end position="127"/>
    </location>
</feature>
<organism evidence="2 3">
    <name type="scientific">Kurthia populi</name>
    <dbReference type="NCBI Taxonomy" id="1562132"/>
    <lineage>
        <taxon>Bacteria</taxon>
        <taxon>Bacillati</taxon>
        <taxon>Bacillota</taxon>
        <taxon>Bacilli</taxon>
        <taxon>Bacillales</taxon>
        <taxon>Caryophanaceae</taxon>
        <taxon>Kurthia</taxon>
    </lineage>
</organism>
<keyword evidence="1" id="KW-0812">Transmembrane</keyword>
<evidence type="ECO:0008006" key="4">
    <source>
        <dbReference type="Google" id="ProtNLM"/>
    </source>
</evidence>
<dbReference type="Proteomes" id="UP001597568">
    <property type="component" value="Unassembled WGS sequence"/>
</dbReference>
<sequence>MLKQISSQLNANISAQMLSKMQDATDTMSKEVSAQLERMIKMQTQAAQAQAAQSGQQVPTKDAGAQLAKLSTLISPVQPEKVTLLANPIETKVTKINKAGDLASVPSAVFVAVWISSLLGALMFYFAGNKREFTGRKELTTFQVIQSLLPIVYGFFTGYVATWYSTWILDYQFESFNTVALFISIAVIAYVYMMLATVSWLTTSSIAIFGLLIFFGLPLIQLAPEMIPEFYRDYVLPCLPMRFLIEGLKDILFFGKDWMNHYTNVLLGIGGVSLIILWVKNILKKPAK</sequence>
<dbReference type="EMBL" id="JBHUOR010000127">
    <property type="protein sequence ID" value="MFD2869755.1"/>
    <property type="molecule type" value="Genomic_DNA"/>
</dbReference>
<reference evidence="3" key="1">
    <citation type="journal article" date="2019" name="Int. J. Syst. Evol. Microbiol.">
        <title>The Global Catalogue of Microorganisms (GCM) 10K type strain sequencing project: providing services to taxonomists for standard genome sequencing and annotation.</title>
        <authorList>
            <consortium name="The Broad Institute Genomics Platform"/>
            <consortium name="The Broad Institute Genome Sequencing Center for Infectious Disease"/>
            <person name="Wu L."/>
            <person name="Ma J."/>
        </authorList>
    </citation>
    <scope>NUCLEOTIDE SEQUENCE [LARGE SCALE GENOMIC DNA]</scope>
    <source>
        <strain evidence="3">KCTC 33522</strain>
    </source>
</reference>
<gene>
    <name evidence="2" type="ORF">ACFSY7_14775</name>
</gene>